<proteinExistence type="inferred from homology"/>
<dbReference type="GeneID" id="28727421"/>
<dbReference type="InterPro" id="IPR000473">
    <property type="entry name" value="Ribosomal_bL36"/>
</dbReference>
<dbReference type="NCBIfam" id="TIGR01022">
    <property type="entry name" value="rpmJ_bact"/>
    <property type="match status" value="1"/>
</dbReference>
<evidence type="ECO:0000313" key="5">
    <source>
        <dbReference type="EMBL" id="KOS14803.1"/>
    </source>
</evidence>
<dbReference type="GO" id="GO:0003735">
    <property type="term" value="F:structural constituent of ribosome"/>
    <property type="evidence" value="ECO:0007669"/>
    <property type="project" value="InterPro"/>
</dbReference>
<dbReference type="OrthoDB" id="10265903at2759"/>
<comment type="similarity">
    <text evidence="1 4">Belongs to the bacterial ribosomal protein bL36 family.</text>
</comment>
<dbReference type="PANTHER" id="PTHR18804:SF16">
    <property type="entry name" value="RIBOSOMAL PROTEIN"/>
    <property type="match status" value="1"/>
</dbReference>
<dbReference type="InterPro" id="IPR052010">
    <property type="entry name" value="Ribosomal_LSU_bL36"/>
</dbReference>
<dbReference type="PROSITE" id="PS00828">
    <property type="entry name" value="RIBOSOMAL_L36"/>
    <property type="match status" value="1"/>
</dbReference>
<dbReference type="STRING" id="77020.A0A0N0RSD1"/>
<dbReference type="GO" id="GO:1990904">
    <property type="term" value="C:ribonucleoprotein complex"/>
    <property type="evidence" value="ECO:0007669"/>
    <property type="project" value="UniProtKB-KW"/>
</dbReference>
<keyword evidence="3 4" id="KW-0687">Ribonucleoprotein</keyword>
<dbReference type="Proteomes" id="UP000037751">
    <property type="component" value="Unassembled WGS sequence"/>
</dbReference>
<evidence type="ECO:0000256" key="3">
    <source>
        <dbReference type="ARBA" id="ARBA00023274"/>
    </source>
</evidence>
<dbReference type="Pfam" id="PF00444">
    <property type="entry name" value="Ribosomal_L36"/>
    <property type="match status" value="1"/>
</dbReference>
<evidence type="ECO:0000313" key="6">
    <source>
        <dbReference type="Proteomes" id="UP000037751"/>
    </source>
</evidence>
<name>A0A0N0RSD1_9BASI</name>
<evidence type="ECO:0000256" key="2">
    <source>
        <dbReference type="ARBA" id="ARBA00022980"/>
    </source>
</evidence>
<reference evidence="5 6" key="1">
    <citation type="submission" date="2015-07" db="EMBL/GenBank/DDBJ databases">
        <title>Draft Genome Sequence of Malassezia furfur CBS1878 and Malassezia pachydermatis CBS1879.</title>
        <authorList>
            <person name="Triana S."/>
            <person name="Ohm R."/>
            <person name="Gonzalez A."/>
            <person name="DeCock H."/>
            <person name="Restrepo S."/>
            <person name="Celis A."/>
        </authorList>
    </citation>
    <scope>NUCLEOTIDE SEQUENCE [LARGE SCALE GENOMIC DNA]</scope>
    <source>
        <strain evidence="5 6">CBS 1879</strain>
    </source>
</reference>
<dbReference type="RefSeq" id="XP_017992435.1">
    <property type="nucleotide sequence ID" value="XM_018135546.1"/>
</dbReference>
<dbReference type="GO" id="GO:0006412">
    <property type="term" value="P:translation"/>
    <property type="evidence" value="ECO:0007669"/>
    <property type="project" value="InterPro"/>
</dbReference>
<comment type="caution">
    <text evidence="5">The sequence shown here is derived from an EMBL/GenBank/DDBJ whole genome shotgun (WGS) entry which is preliminary data.</text>
</comment>
<accession>A0A0N0RSD1</accession>
<dbReference type="InterPro" id="IPR035977">
    <property type="entry name" value="Ribosomal_bL36_sp"/>
</dbReference>
<gene>
    <name evidence="5" type="ORF">Malapachy_1034</name>
</gene>
<dbReference type="VEuPathDB" id="FungiDB:Malapachy_1034"/>
<dbReference type="EMBL" id="LGAV01000003">
    <property type="protein sequence ID" value="KOS14803.1"/>
    <property type="molecule type" value="Genomic_DNA"/>
</dbReference>
<dbReference type="AlphaFoldDB" id="A0A0N0RSD1"/>
<keyword evidence="6" id="KW-1185">Reference proteome</keyword>
<keyword evidence="2 4" id="KW-0689">Ribosomal protein</keyword>
<organism evidence="5 6">
    <name type="scientific">Malassezia pachydermatis</name>
    <dbReference type="NCBI Taxonomy" id="77020"/>
    <lineage>
        <taxon>Eukaryota</taxon>
        <taxon>Fungi</taxon>
        <taxon>Dikarya</taxon>
        <taxon>Basidiomycota</taxon>
        <taxon>Ustilaginomycotina</taxon>
        <taxon>Malasseziomycetes</taxon>
        <taxon>Malasseziales</taxon>
        <taxon>Malasseziaceae</taxon>
        <taxon>Malassezia</taxon>
    </lineage>
</organism>
<evidence type="ECO:0000256" key="1">
    <source>
        <dbReference type="ARBA" id="ARBA00007645"/>
    </source>
</evidence>
<dbReference type="SUPFAM" id="SSF57840">
    <property type="entry name" value="Ribosomal protein L36"/>
    <property type="match status" value="1"/>
</dbReference>
<evidence type="ECO:0000256" key="4">
    <source>
        <dbReference type="RuleBase" id="RU000570"/>
    </source>
</evidence>
<dbReference type="HAMAP" id="MF_00251">
    <property type="entry name" value="Ribosomal_bL36"/>
    <property type="match status" value="1"/>
</dbReference>
<protein>
    <recommendedName>
        <fullName evidence="4">Ribosomal protein</fullName>
    </recommendedName>
</protein>
<dbReference type="PANTHER" id="PTHR18804">
    <property type="entry name" value="RIBOSOMAL PROTEIN"/>
    <property type="match status" value="1"/>
</dbReference>
<dbReference type="GO" id="GO:0005840">
    <property type="term" value="C:ribosome"/>
    <property type="evidence" value="ECO:0007669"/>
    <property type="project" value="UniProtKB-KW"/>
</dbReference>
<sequence length="85" mass="9835">MLWRASVPLIRHAMATTRAPVPMMLRQTPVVPRMMMPEPFVPPMARGMKVRSSVKRLCNYCSIVRRKGRLYVICSKNAKHKQRQG</sequence>